<evidence type="ECO:0000313" key="2">
    <source>
        <dbReference type="EMBL" id="EFJ22926.1"/>
    </source>
</evidence>
<dbReference type="InParanoid" id="D8RYL0"/>
<accession>D8RYL0</accession>
<reference evidence="2 3" key="1">
    <citation type="journal article" date="2011" name="Science">
        <title>The Selaginella genome identifies genetic changes associated with the evolution of vascular plants.</title>
        <authorList>
            <person name="Banks J.A."/>
            <person name="Nishiyama T."/>
            <person name="Hasebe M."/>
            <person name="Bowman J.L."/>
            <person name="Gribskov M."/>
            <person name="dePamphilis C."/>
            <person name="Albert V.A."/>
            <person name="Aono N."/>
            <person name="Aoyama T."/>
            <person name="Ambrose B.A."/>
            <person name="Ashton N.W."/>
            <person name="Axtell M.J."/>
            <person name="Barker E."/>
            <person name="Barker M.S."/>
            <person name="Bennetzen J.L."/>
            <person name="Bonawitz N.D."/>
            <person name="Chapple C."/>
            <person name="Cheng C."/>
            <person name="Correa L.G."/>
            <person name="Dacre M."/>
            <person name="DeBarry J."/>
            <person name="Dreyer I."/>
            <person name="Elias M."/>
            <person name="Engstrom E.M."/>
            <person name="Estelle M."/>
            <person name="Feng L."/>
            <person name="Finet C."/>
            <person name="Floyd S.K."/>
            <person name="Frommer W.B."/>
            <person name="Fujita T."/>
            <person name="Gramzow L."/>
            <person name="Gutensohn M."/>
            <person name="Harholt J."/>
            <person name="Hattori M."/>
            <person name="Heyl A."/>
            <person name="Hirai T."/>
            <person name="Hiwatashi Y."/>
            <person name="Ishikawa M."/>
            <person name="Iwata M."/>
            <person name="Karol K.G."/>
            <person name="Koehler B."/>
            <person name="Kolukisaoglu U."/>
            <person name="Kubo M."/>
            <person name="Kurata T."/>
            <person name="Lalonde S."/>
            <person name="Li K."/>
            <person name="Li Y."/>
            <person name="Litt A."/>
            <person name="Lyons E."/>
            <person name="Manning G."/>
            <person name="Maruyama T."/>
            <person name="Michael T.P."/>
            <person name="Mikami K."/>
            <person name="Miyazaki S."/>
            <person name="Morinaga S."/>
            <person name="Murata T."/>
            <person name="Mueller-Roeber B."/>
            <person name="Nelson D.R."/>
            <person name="Obara M."/>
            <person name="Oguri Y."/>
            <person name="Olmstead R.G."/>
            <person name="Onodera N."/>
            <person name="Petersen B.L."/>
            <person name="Pils B."/>
            <person name="Prigge M."/>
            <person name="Rensing S.A."/>
            <person name="Riano-Pachon D.M."/>
            <person name="Roberts A.W."/>
            <person name="Sato Y."/>
            <person name="Scheller H.V."/>
            <person name="Schulz B."/>
            <person name="Schulz C."/>
            <person name="Shakirov E.V."/>
            <person name="Shibagaki N."/>
            <person name="Shinohara N."/>
            <person name="Shippen D.E."/>
            <person name="Soerensen I."/>
            <person name="Sotooka R."/>
            <person name="Sugimoto N."/>
            <person name="Sugita M."/>
            <person name="Sumikawa N."/>
            <person name="Tanurdzic M."/>
            <person name="Theissen G."/>
            <person name="Ulvskov P."/>
            <person name="Wakazuki S."/>
            <person name="Weng J.K."/>
            <person name="Willats W.W."/>
            <person name="Wipf D."/>
            <person name="Wolf P.G."/>
            <person name="Yang L."/>
            <person name="Zimmer A.D."/>
            <person name="Zhu Q."/>
            <person name="Mitros T."/>
            <person name="Hellsten U."/>
            <person name="Loque D."/>
            <person name="Otillar R."/>
            <person name="Salamov A."/>
            <person name="Schmutz J."/>
            <person name="Shapiro H."/>
            <person name="Lindquist E."/>
            <person name="Lucas S."/>
            <person name="Rokhsar D."/>
            <person name="Grigoriev I.V."/>
        </authorList>
    </citation>
    <scope>NUCLEOTIDE SEQUENCE [LARGE SCALE GENOMIC DNA]</scope>
</reference>
<gene>
    <name evidence="2" type="ORF">SELMODRAFT_104134</name>
</gene>
<dbReference type="KEGG" id="smo:SELMODRAFT_104134"/>
<dbReference type="HOGENOM" id="CLU_002706_0_0_1"/>
<evidence type="ECO:0000313" key="3">
    <source>
        <dbReference type="Proteomes" id="UP000001514"/>
    </source>
</evidence>
<sequence length="153" mass="17050">MKDLVSWTTMVVALGHGKRSLELFRRMEQEGLEPDTTSLLSVLGACSHEGMLEQGCCFFRSMESDYGITPRQEHYCCLIDILGKSGHTERAEALIQVMPWLADGASWGAFLGACRLHSRVTQGIRAARGLHEVDYDDPASHLLVMDMILHSKN</sequence>
<dbReference type="InterPro" id="IPR002885">
    <property type="entry name" value="PPR_rpt"/>
</dbReference>
<keyword evidence="3" id="KW-1185">Reference proteome</keyword>
<dbReference type="OrthoDB" id="185373at2759"/>
<dbReference type="Pfam" id="PF01535">
    <property type="entry name" value="PPR"/>
    <property type="match status" value="2"/>
</dbReference>
<dbReference type="Gene3D" id="1.25.40.10">
    <property type="entry name" value="Tetratricopeptide repeat domain"/>
    <property type="match status" value="1"/>
</dbReference>
<evidence type="ECO:0000256" key="1">
    <source>
        <dbReference type="ARBA" id="ARBA00022737"/>
    </source>
</evidence>
<evidence type="ECO:0008006" key="4">
    <source>
        <dbReference type="Google" id="ProtNLM"/>
    </source>
</evidence>
<proteinExistence type="predicted"/>
<organism evidence="3">
    <name type="scientific">Selaginella moellendorffii</name>
    <name type="common">Spikemoss</name>
    <dbReference type="NCBI Taxonomy" id="88036"/>
    <lineage>
        <taxon>Eukaryota</taxon>
        <taxon>Viridiplantae</taxon>
        <taxon>Streptophyta</taxon>
        <taxon>Embryophyta</taxon>
        <taxon>Tracheophyta</taxon>
        <taxon>Lycopodiopsida</taxon>
        <taxon>Selaginellales</taxon>
        <taxon>Selaginellaceae</taxon>
        <taxon>Selaginella</taxon>
    </lineage>
</organism>
<dbReference type="InterPro" id="IPR046960">
    <property type="entry name" value="PPR_At4g14850-like_plant"/>
</dbReference>
<dbReference type="AlphaFoldDB" id="D8RYL0"/>
<name>D8RYL0_SELML</name>
<protein>
    <recommendedName>
        <fullName evidence="4">Pentacotripeptide-repeat region of PRORP domain-containing protein</fullName>
    </recommendedName>
</protein>
<dbReference type="Gramene" id="EFJ22926">
    <property type="protein sequence ID" value="EFJ22926"/>
    <property type="gene ID" value="SELMODRAFT_104134"/>
</dbReference>
<dbReference type="GO" id="GO:0003723">
    <property type="term" value="F:RNA binding"/>
    <property type="evidence" value="ECO:0007669"/>
    <property type="project" value="InterPro"/>
</dbReference>
<dbReference type="PANTHER" id="PTHR47926:SF533">
    <property type="entry name" value="DYW DOMAIN-CONTAINING PROTEIN"/>
    <property type="match status" value="1"/>
</dbReference>
<dbReference type="InterPro" id="IPR011990">
    <property type="entry name" value="TPR-like_helical_dom_sf"/>
</dbReference>
<dbReference type="eggNOG" id="KOG4197">
    <property type="taxonomic scope" value="Eukaryota"/>
</dbReference>
<dbReference type="EMBL" id="GL377594">
    <property type="protein sequence ID" value="EFJ22926.1"/>
    <property type="molecule type" value="Genomic_DNA"/>
</dbReference>
<dbReference type="PANTHER" id="PTHR47926">
    <property type="entry name" value="PENTATRICOPEPTIDE REPEAT-CONTAINING PROTEIN"/>
    <property type="match status" value="1"/>
</dbReference>
<keyword evidence="1" id="KW-0677">Repeat</keyword>
<dbReference type="Proteomes" id="UP000001514">
    <property type="component" value="Unassembled WGS sequence"/>
</dbReference>
<dbReference type="GO" id="GO:0009451">
    <property type="term" value="P:RNA modification"/>
    <property type="evidence" value="ECO:0007669"/>
    <property type="project" value="InterPro"/>
</dbReference>
<dbReference type="STRING" id="88036.D8RYL0"/>